<dbReference type="InterPro" id="IPR012670">
    <property type="entry name" value="T3SS_YscI/HrpB"/>
</dbReference>
<sequence length="141" mass="14559">MSVNSISPPTVLPSGSAIVSNISTESIDAFRATMDQPDLSALHDRSATASIDPLTEAARGSGVVGTPGDAILSSMEKLSVGFTHAMEAARSTAASMKPGEMHAGDWLRAQIAISALSLECDMLAKVVGKATQSLDAFLKNQ</sequence>
<geneLocation type="plasmid" evidence="1 2">
    <name>unnamed</name>
</geneLocation>
<dbReference type="RefSeq" id="WP_280663706.1">
    <property type="nucleotide sequence ID" value="NZ_CP120375.1"/>
</dbReference>
<keyword evidence="2" id="KW-1185">Reference proteome</keyword>
<gene>
    <name evidence="1" type="ORF">PZN02_006065</name>
</gene>
<evidence type="ECO:0000313" key="2">
    <source>
        <dbReference type="Proteomes" id="UP001229355"/>
    </source>
</evidence>
<name>A0ABY8DQB7_9HYPH</name>
<protein>
    <submittedName>
        <fullName evidence="1">EscI/YscI/HrpB family type III secretion system inner rod protein</fullName>
    </submittedName>
</protein>
<keyword evidence="1" id="KW-0614">Plasmid</keyword>
<evidence type="ECO:0000313" key="1">
    <source>
        <dbReference type="EMBL" id="WEX91750.1"/>
    </source>
</evidence>
<dbReference type="EMBL" id="CP120375">
    <property type="protein sequence ID" value="WEX91750.1"/>
    <property type="molecule type" value="Genomic_DNA"/>
</dbReference>
<dbReference type="Pfam" id="PF17001">
    <property type="entry name" value="T3SS_basalb_I"/>
    <property type="match status" value="1"/>
</dbReference>
<organism evidence="1 2">
    <name type="scientific">Sinorhizobium garamanticum</name>
    <dbReference type="NCBI Taxonomy" id="680247"/>
    <lineage>
        <taxon>Bacteria</taxon>
        <taxon>Pseudomonadati</taxon>
        <taxon>Pseudomonadota</taxon>
        <taxon>Alphaproteobacteria</taxon>
        <taxon>Hyphomicrobiales</taxon>
        <taxon>Rhizobiaceae</taxon>
        <taxon>Sinorhizobium/Ensifer group</taxon>
        <taxon>Sinorhizobium</taxon>
    </lineage>
</organism>
<accession>A0ABY8DQB7</accession>
<reference evidence="1 2" key="1">
    <citation type="submission" date="2023-03" db="EMBL/GenBank/DDBJ databases">
        <authorList>
            <person name="Kaur S."/>
            <person name="Espinosa-Saiz D."/>
            <person name="Velazquez E."/>
            <person name="Menendez E."/>
            <person name="diCenzo G.C."/>
        </authorList>
    </citation>
    <scope>NUCLEOTIDE SEQUENCE [LARGE SCALE GENOMIC DNA]</scope>
    <source>
        <strain evidence="1 2">LMG 24692</strain>
        <plasmid evidence="1 2">unnamed</plasmid>
    </source>
</reference>
<dbReference type="Proteomes" id="UP001229355">
    <property type="component" value="Plasmid unnamed"/>
</dbReference>
<proteinExistence type="predicted"/>